<dbReference type="Proteomes" id="UP000250369">
    <property type="component" value="Unassembled WGS sequence"/>
</dbReference>
<keyword evidence="7" id="KW-1185">Reference proteome</keyword>
<keyword evidence="3" id="KW-0560">Oxidoreductase</keyword>
<evidence type="ECO:0000313" key="7">
    <source>
        <dbReference type="Proteomes" id="UP000250369"/>
    </source>
</evidence>
<evidence type="ECO:0000256" key="2">
    <source>
        <dbReference type="ARBA" id="ARBA00022723"/>
    </source>
</evidence>
<accession>A0A329MST7</accession>
<keyword evidence="1" id="KW-0004">4Fe-4S</keyword>
<keyword evidence="5" id="KW-0411">Iron-sulfur</keyword>
<keyword evidence="4" id="KW-0408">Iron</keyword>
<dbReference type="PANTHER" id="PTHR43498">
    <property type="entry name" value="FERREDOXIN:COB-COM HETERODISULFIDE REDUCTASE SUBUNIT A"/>
    <property type="match status" value="1"/>
</dbReference>
<gene>
    <name evidence="6" type="ORF">DQG23_01255</name>
</gene>
<dbReference type="EMBL" id="QMFB01000001">
    <property type="protein sequence ID" value="RAV22864.1"/>
    <property type="molecule type" value="Genomic_DNA"/>
</dbReference>
<dbReference type="Pfam" id="PF12831">
    <property type="entry name" value="FAD_oxidored"/>
    <property type="match status" value="1"/>
</dbReference>
<dbReference type="GO" id="GO:0051539">
    <property type="term" value="F:4 iron, 4 sulfur cluster binding"/>
    <property type="evidence" value="ECO:0007669"/>
    <property type="project" value="UniProtKB-KW"/>
</dbReference>
<dbReference type="OrthoDB" id="9777740at2"/>
<dbReference type="GO" id="GO:0016491">
    <property type="term" value="F:oxidoreductase activity"/>
    <property type="evidence" value="ECO:0007669"/>
    <property type="project" value="UniProtKB-KW"/>
</dbReference>
<name>A0A329MST7_9BACL</name>
<organism evidence="6 7">
    <name type="scientific">Paenibacillus contaminans</name>
    <dbReference type="NCBI Taxonomy" id="450362"/>
    <lineage>
        <taxon>Bacteria</taxon>
        <taxon>Bacillati</taxon>
        <taxon>Bacillota</taxon>
        <taxon>Bacilli</taxon>
        <taxon>Bacillales</taxon>
        <taxon>Paenibacillaceae</taxon>
        <taxon>Paenibacillus</taxon>
    </lineage>
</organism>
<dbReference type="PRINTS" id="PR00411">
    <property type="entry name" value="PNDRDTASEI"/>
</dbReference>
<evidence type="ECO:0000256" key="4">
    <source>
        <dbReference type="ARBA" id="ARBA00023004"/>
    </source>
</evidence>
<evidence type="ECO:0000256" key="1">
    <source>
        <dbReference type="ARBA" id="ARBA00022485"/>
    </source>
</evidence>
<reference evidence="6 7" key="1">
    <citation type="journal article" date="2009" name="Int. J. Syst. Evol. Microbiol.">
        <title>Paenibacillus contaminans sp. nov., isolated from a contaminated laboratory plate.</title>
        <authorList>
            <person name="Chou J.H."/>
            <person name="Lee J.H."/>
            <person name="Lin M.C."/>
            <person name="Chang P.S."/>
            <person name="Arun A.B."/>
            <person name="Young C.C."/>
            <person name="Chen W.M."/>
        </authorList>
    </citation>
    <scope>NUCLEOTIDE SEQUENCE [LARGE SCALE GENOMIC DNA]</scope>
    <source>
        <strain evidence="6 7">CKOBP-6</strain>
    </source>
</reference>
<evidence type="ECO:0000256" key="3">
    <source>
        <dbReference type="ARBA" id="ARBA00023002"/>
    </source>
</evidence>
<dbReference type="GO" id="GO:0046872">
    <property type="term" value="F:metal ion binding"/>
    <property type="evidence" value="ECO:0007669"/>
    <property type="project" value="UniProtKB-KW"/>
</dbReference>
<dbReference type="PANTHER" id="PTHR43498:SF1">
    <property type="entry name" value="COB--COM HETERODISULFIDE REDUCTASE IRON-SULFUR SUBUNIT A"/>
    <property type="match status" value="1"/>
</dbReference>
<dbReference type="SUPFAM" id="SSF51905">
    <property type="entry name" value="FAD/NAD(P)-binding domain"/>
    <property type="match status" value="1"/>
</dbReference>
<evidence type="ECO:0000313" key="6">
    <source>
        <dbReference type="EMBL" id="RAV22864.1"/>
    </source>
</evidence>
<keyword evidence="2" id="KW-0479">Metal-binding</keyword>
<dbReference type="RefSeq" id="WP_113029546.1">
    <property type="nucleotide sequence ID" value="NZ_QMFB01000001.1"/>
</dbReference>
<dbReference type="InterPro" id="IPR036188">
    <property type="entry name" value="FAD/NAD-bd_sf"/>
</dbReference>
<dbReference type="Gene3D" id="3.50.50.60">
    <property type="entry name" value="FAD/NAD(P)-binding domain"/>
    <property type="match status" value="1"/>
</dbReference>
<evidence type="ECO:0000256" key="5">
    <source>
        <dbReference type="ARBA" id="ARBA00023014"/>
    </source>
</evidence>
<dbReference type="AlphaFoldDB" id="A0A329MST7"/>
<comment type="caution">
    <text evidence="6">The sequence shown here is derived from an EMBL/GenBank/DDBJ whole genome shotgun (WGS) entry which is preliminary data.</text>
</comment>
<proteinExistence type="predicted"/>
<dbReference type="InterPro" id="IPR039650">
    <property type="entry name" value="HdrA-like"/>
</dbReference>
<sequence>MNKSYGFQRQVDLHAKADVVVLGGGPAGTAAAISASRCGKKVILLEQSGQLGGMGTLGNVSIFMPIGNVTGIYREMIAEVLAEYLPDNHDTSIAPQYSPFALRYYLNEKMKKENVDVYYHAEFIGVISGQRQIQAVIVSTRDGLKAFEAKQFIDCTGDARAAIDAGVPYCSGRESDGLTQPMTLMFMMQNTGKPVKSMLPEGCYEYKDKSELPQGRHLFWERNNDGMLLVNMTRVKGNGAKIEDINFAETESLKQVFSIAYYLQNNGFETYALSHIPGQVGVRETNQIQGLYTLTEQDVVGGRRFEDVVAQTNYEIDIHSPDGKGTTDERHVSGYDIPYRCMVSDAINNLLVAGRSISATHVAMSSMRVQPTCYALGQAAGIAASIAINNSCSVKNVSMETLHERLSEQGVVFKK</sequence>
<protein>
    <submittedName>
        <fullName evidence="6">FAD-dependent oxidoreductase</fullName>
    </submittedName>
</protein>